<protein>
    <submittedName>
        <fullName evidence="2">Uncharacterized protein</fullName>
    </submittedName>
</protein>
<gene>
    <name evidence="2" type="ORF">CIPAW_08G172300</name>
</gene>
<dbReference type="Proteomes" id="UP000811609">
    <property type="component" value="Chromosome 8"/>
</dbReference>
<evidence type="ECO:0000256" key="1">
    <source>
        <dbReference type="SAM" id="Phobius"/>
    </source>
</evidence>
<feature type="transmembrane region" description="Helical" evidence="1">
    <location>
        <begin position="20"/>
        <end position="39"/>
    </location>
</feature>
<dbReference type="EMBL" id="CM031816">
    <property type="protein sequence ID" value="KAG6646129.1"/>
    <property type="molecule type" value="Genomic_DNA"/>
</dbReference>
<proteinExistence type="predicted"/>
<reference evidence="2" key="1">
    <citation type="submission" date="2020-12" db="EMBL/GenBank/DDBJ databases">
        <title>WGS assembly of Carya illinoinensis cv. Pawnee.</title>
        <authorList>
            <person name="Platts A."/>
            <person name="Shu S."/>
            <person name="Wright S."/>
            <person name="Barry K."/>
            <person name="Edger P."/>
            <person name="Pires J.C."/>
            <person name="Schmutz J."/>
        </authorList>
    </citation>
    <scope>NUCLEOTIDE SEQUENCE</scope>
    <source>
        <tissue evidence="2">Leaf</tissue>
    </source>
</reference>
<name>A0A8T1PNU1_CARIL</name>
<accession>A0A8T1PNU1</accession>
<keyword evidence="3" id="KW-1185">Reference proteome</keyword>
<evidence type="ECO:0000313" key="3">
    <source>
        <dbReference type="Proteomes" id="UP000811609"/>
    </source>
</evidence>
<dbReference type="AlphaFoldDB" id="A0A8T1PNU1"/>
<keyword evidence="1" id="KW-0472">Membrane</keyword>
<keyword evidence="1" id="KW-1133">Transmembrane helix</keyword>
<keyword evidence="1" id="KW-0812">Transmembrane</keyword>
<comment type="caution">
    <text evidence="2">The sequence shown here is derived from an EMBL/GenBank/DDBJ whole genome shotgun (WGS) entry which is preliminary data.</text>
</comment>
<sequence>MSKSRGTFKLDMADDYQRYMTWAMTINHMLILFTSFTKYELQFYRN</sequence>
<evidence type="ECO:0000313" key="2">
    <source>
        <dbReference type="EMBL" id="KAG6646129.1"/>
    </source>
</evidence>
<organism evidence="2 3">
    <name type="scientific">Carya illinoinensis</name>
    <name type="common">Pecan</name>
    <dbReference type="NCBI Taxonomy" id="32201"/>
    <lineage>
        <taxon>Eukaryota</taxon>
        <taxon>Viridiplantae</taxon>
        <taxon>Streptophyta</taxon>
        <taxon>Embryophyta</taxon>
        <taxon>Tracheophyta</taxon>
        <taxon>Spermatophyta</taxon>
        <taxon>Magnoliopsida</taxon>
        <taxon>eudicotyledons</taxon>
        <taxon>Gunneridae</taxon>
        <taxon>Pentapetalae</taxon>
        <taxon>rosids</taxon>
        <taxon>fabids</taxon>
        <taxon>Fagales</taxon>
        <taxon>Juglandaceae</taxon>
        <taxon>Carya</taxon>
    </lineage>
</organism>